<feature type="domain" description="Cell morphogenesis central region" evidence="5">
    <location>
        <begin position="491"/>
        <end position="880"/>
    </location>
</feature>
<feature type="domain" description="Cell morphogenesis protein C-terminal" evidence="4">
    <location>
        <begin position="1401"/>
        <end position="1650"/>
    </location>
</feature>
<dbReference type="InterPro" id="IPR025481">
    <property type="entry name" value="Cell_Morphogen_C"/>
</dbReference>
<evidence type="ECO:0000259" key="3">
    <source>
        <dbReference type="Pfam" id="PF14222"/>
    </source>
</evidence>
<dbReference type="OrthoDB" id="6287725at2759"/>
<accession>A0A433D5C6</accession>
<dbReference type="Pfam" id="PF14222">
    <property type="entry name" value="MOR2-PAG1_N"/>
    <property type="match status" value="1"/>
</dbReference>
<evidence type="ECO:0000256" key="2">
    <source>
        <dbReference type="SAM" id="SignalP"/>
    </source>
</evidence>
<dbReference type="GO" id="GO:0000902">
    <property type="term" value="P:cell morphogenesis"/>
    <property type="evidence" value="ECO:0007669"/>
    <property type="project" value="InterPro"/>
</dbReference>
<feature type="chain" id="PRO_5019447831" evidence="2">
    <location>
        <begin position="26"/>
        <end position="1930"/>
    </location>
</feature>
<gene>
    <name evidence="6" type="ORF">BC936DRAFT_147443</name>
</gene>
<name>A0A433D5C6_9FUNG</name>
<evidence type="ECO:0000313" key="6">
    <source>
        <dbReference type="EMBL" id="RUP46024.1"/>
    </source>
</evidence>
<dbReference type="SUPFAM" id="SSF48371">
    <property type="entry name" value="ARM repeat"/>
    <property type="match status" value="2"/>
</dbReference>
<sequence length="1930" mass="218000">MRHIALGCVSRLLWVYLYRCTEGNAATVKRLDSVVKTLYPSTRRSVNPMDTPLDHFVLIAYITLMRHQEYAMKSLIYYLLSAEFLIPYQLNNVPLELLAPERMTIAIRAYMLMLADLEKSDQRPSFPISTDMTVTGIPMTISADLLTEKVLGRNPVRDTLEKMNEIIAKILMALDQSYGSLIVFDEKNITRHLSFAVPSTAGPSAPPLVLDSSLVTHHYASFSVSYMKERQPYFDLLRTIINAMPRLMPTGLPLPKVVEILSRYTVHVDPEVARAASEALIRIAMQVDAVIPVTGFARYIQRFEDRFEDVVTSLANGPTTGVNHHGNGGAMKLYVTLLTIWVDQVDINALARPDEESDGDTVRTHGSKEAEVKAIWEIIEDTEANGVLFLCSHMSWVRRYAVQILKLAAFFEKRIEQQFKSGGQLDRPQSLISQLTSHIINRDHTRVYQLLEQVGPDLVKLDKETNMLVGQRIGSVERIRIMQHQRRGAKDVILQLASSDHASDIKIWNILFPELIKMFLESFPQTVTACRSHICNRLIQIQPALQAAIDVAKSNPNSTLSMSKVNSNKTVAATDDLVMQWRIYVTFACATITLNDNLLTTNTLSGGIRKRSAGSDKLTTAKELFKLIVPYITCDHSLICESAVLGLGRTNRNSYKVLMEDFLRPYVWAILEDTKQRANQKPYQMKRNRKYDRLRTEVMHIYQLTADCLVREVYLRDEELMDMIMIYVKETKSFLLDAEVQGEWFFHKLRRFFCGLIERLYENLSRLEDPTKIMSFETRLNLFKMFEQWCGYGQQSKEMRDREARMVTECLDMLKDTKERSSMIATMEEERKALETAALSAMAALCRGPVMAYMGRDKARQNVIQFDIMNLLSWIDAVFASKDSKLHVIARRALEAILIYNQNQPALLDDVIEQCYAGNPKLEFTQGYFLALADIVTRVDDYPHKFHQIMCLALFKAGDPKKLVRQQAIQLLRVVEEHIVRDSCAKDYEIGIMSTLPIIYKQTQILLSLRLAQDHQNMSDPMLSEMTQRFENISPNYQREVLGYMLPWIRNADLSVGPQDTELSPSAFMLLSNIFFLTIKYGDVYVKEIEALWVHLLADHVRNVRAIVMYLLDLGLEKRNPWFVVHAKRVLVYLGRTSVVKRVIEEVVAEIKPRSMVPQVKEESNRHATAFPYLFVADIDKVLPPFPKRPIFSRGQLAVMFLVDLTVEAGLELAPHLPLMLHTIFVQLDHQINLICEQVRCLLINLVHSIIIRQGISPVASQSGNALVALLSAKEGKRFWSYEDMSYKNRNIVSATELQSLAKAVVDAFSYAEPDIRQKWGEVALQLATSCPVRHIACRSFQIFRALMPDFNQHMLGDMLARLSNTISDKSEDVRGFALEILVTLNAVADALEPHEMEQFPLIFWAALACMYSPHEFEYFEGLSLLDKFLNKFNVKVASNHTALMSSLPKDWATEFVGLQPLLLKGLLRASAEAITVSLIRSTTSIDDPKLIDPTETRLLFLLLGAMPNLLHGLEGDVVDLECITWAEELARVFEQYSMPDLQRILSSYSRQKFRTQQDFLRQLVIAMRDEFFPQFGQEAVVFTLALLSNKLPHYRTKSLAILKIMLPYINAKLPGDLGLPVEMINPLLQLLYTEYAENALSVLDEVISVTVGNTGFEQTSDGYKPGAQNNGDVATVEPVWGTVNPVVAAKMTRQKIQAVVYQCASNGSSGKPGTKEDLFTTLEGLNDYYDEMTMVSVLDDLGDDGFISHLDDDSIDGPDGPDGPDEPDGPDGPDEPDGPDGPSDPSSMQMNIPRIDFSYEPADPTFPHHYASNPSFFPNAMIQSEPPQIDYSNQILAHHLKKAASGRSLKTAYYIDSFESASLDVPISPGSGLNSRKGPSLDNSTRISFETMETGDTMETESTDSAGSEGSDGKTTSVVERETQDSNFL</sequence>
<dbReference type="Pfam" id="PF14228">
    <property type="entry name" value="MOR2-PAG1_mid"/>
    <property type="match status" value="3"/>
</dbReference>
<keyword evidence="2" id="KW-0732">Signal</keyword>
<feature type="domain" description="Cell morphogenesis central region" evidence="5">
    <location>
        <begin position="889"/>
        <end position="1157"/>
    </location>
</feature>
<dbReference type="PANTHER" id="PTHR12295">
    <property type="entry name" value="FURRY-RELATED"/>
    <property type="match status" value="1"/>
</dbReference>
<evidence type="ECO:0000259" key="4">
    <source>
        <dbReference type="Pfam" id="PF14225"/>
    </source>
</evidence>
<dbReference type="InterPro" id="IPR016024">
    <property type="entry name" value="ARM-type_fold"/>
</dbReference>
<evidence type="ECO:0000313" key="7">
    <source>
        <dbReference type="Proteomes" id="UP000268093"/>
    </source>
</evidence>
<protein>
    <submittedName>
        <fullName evidence="6">Cell morphogenesis C-terminal-domain-containing protein</fullName>
    </submittedName>
</protein>
<dbReference type="GO" id="GO:0005938">
    <property type="term" value="C:cell cortex"/>
    <property type="evidence" value="ECO:0007669"/>
    <property type="project" value="TreeGrafter"/>
</dbReference>
<feature type="domain" description="Cell morphogenesis central region" evidence="5">
    <location>
        <begin position="1192"/>
        <end position="1368"/>
    </location>
</feature>
<feature type="compositionally biased region" description="Acidic residues" evidence="1">
    <location>
        <begin position="1763"/>
        <end position="1779"/>
    </location>
</feature>
<feature type="region of interest" description="Disordered" evidence="1">
    <location>
        <begin position="1869"/>
        <end position="1930"/>
    </location>
</feature>
<feature type="compositionally biased region" description="Basic and acidic residues" evidence="1">
    <location>
        <begin position="1920"/>
        <end position="1930"/>
    </location>
</feature>
<dbReference type="InterPro" id="IPR025614">
    <property type="entry name" value="Cell_morpho_N"/>
</dbReference>
<proteinExistence type="predicted"/>
<dbReference type="Proteomes" id="UP000268093">
    <property type="component" value="Unassembled WGS sequence"/>
</dbReference>
<dbReference type="GO" id="GO:0030427">
    <property type="term" value="C:site of polarized growth"/>
    <property type="evidence" value="ECO:0007669"/>
    <property type="project" value="TreeGrafter"/>
</dbReference>
<organism evidence="6 7">
    <name type="scientific">Jimgerdemannia flammicorona</name>
    <dbReference type="NCBI Taxonomy" id="994334"/>
    <lineage>
        <taxon>Eukaryota</taxon>
        <taxon>Fungi</taxon>
        <taxon>Fungi incertae sedis</taxon>
        <taxon>Mucoromycota</taxon>
        <taxon>Mucoromycotina</taxon>
        <taxon>Endogonomycetes</taxon>
        <taxon>Endogonales</taxon>
        <taxon>Endogonaceae</taxon>
        <taxon>Jimgerdemannia</taxon>
    </lineage>
</organism>
<comment type="caution">
    <text evidence="6">The sequence shown here is derived from an EMBL/GenBank/DDBJ whole genome shotgun (WGS) entry which is preliminary data.</text>
</comment>
<keyword evidence="7" id="KW-1185">Reference proteome</keyword>
<dbReference type="EMBL" id="RBNI01006440">
    <property type="protein sequence ID" value="RUP46024.1"/>
    <property type="molecule type" value="Genomic_DNA"/>
</dbReference>
<dbReference type="Pfam" id="PF14225">
    <property type="entry name" value="MOR2-PAG1_C"/>
    <property type="match status" value="1"/>
</dbReference>
<dbReference type="InterPro" id="IPR029473">
    <property type="entry name" value="MOR2-PAG1_mid"/>
</dbReference>
<feature type="signal peptide" evidence="2">
    <location>
        <begin position="1"/>
        <end position="25"/>
    </location>
</feature>
<reference evidence="6 7" key="1">
    <citation type="journal article" date="2018" name="New Phytol.">
        <title>Phylogenomics of Endogonaceae and evolution of mycorrhizas within Mucoromycota.</title>
        <authorList>
            <person name="Chang Y."/>
            <person name="Desiro A."/>
            <person name="Na H."/>
            <person name="Sandor L."/>
            <person name="Lipzen A."/>
            <person name="Clum A."/>
            <person name="Barry K."/>
            <person name="Grigoriev I.V."/>
            <person name="Martin F.M."/>
            <person name="Stajich J.E."/>
            <person name="Smith M.E."/>
            <person name="Bonito G."/>
            <person name="Spatafora J.W."/>
        </authorList>
    </citation>
    <scope>NUCLEOTIDE SEQUENCE [LARGE SCALE GENOMIC DNA]</scope>
    <source>
        <strain evidence="6 7">GMNB39</strain>
    </source>
</reference>
<dbReference type="InterPro" id="IPR039867">
    <property type="entry name" value="Furry/Tao3/Mor2"/>
</dbReference>
<feature type="domain" description="Cell morphogenesis protein N-terminal" evidence="3">
    <location>
        <begin position="2"/>
        <end position="342"/>
    </location>
</feature>
<feature type="region of interest" description="Disordered" evidence="1">
    <location>
        <begin position="1747"/>
        <end position="1792"/>
    </location>
</feature>
<evidence type="ECO:0000259" key="5">
    <source>
        <dbReference type="Pfam" id="PF14228"/>
    </source>
</evidence>
<dbReference type="PANTHER" id="PTHR12295:SF30">
    <property type="entry name" value="PROTEIN FURRY"/>
    <property type="match status" value="1"/>
</dbReference>
<evidence type="ECO:0000256" key="1">
    <source>
        <dbReference type="SAM" id="MobiDB-lite"/>
    </source>
</evidence>